<accession>A0A2C9LKS9</accession>
<dbReference type="AlphaFoldDB" id="A0A2C9LKS9"/>
<evidence type="ECO:0000313" key="3">
    <source>
        <dbReference type="Proteomes" id="UP000076420"/>
    </source>
</evidence>
<sequence>MFLLGIIIYLLSYKLNIATGQSVAQQCLTEQIRNNNVNNNVPVQQNQVPQNPEGVTLAAFESICRNYREYINCFETRLPRSQNPADRFLQLVFTRHNMENAYEGLCTLDLPTLRDNIRCLLSTPEVRRCYNVFNQGVNEVVNLENRNTVPRLRLEELACNVSVNRYRCETAVYAFCNSRVGQIMQDFFFAGVTSDCRAQTGAFSRYTQLFNGSTKNQTSFWITALATMLFIFQWKRTSF</sequence>
<dbReference type="Proteomes" id="UP000076420">
    <property type="component" value="Unassembled WGS sequence"/>
</dbReference>
<reference evidence="2" key="1">
    <citation type="submission" date="2020-05" db="UniProtKB">
        <authorList>
            <consortium name="EnsemblMetazoa"/>
        </authorList>
    </citation>
    <scope>IDENTIFICATION</scope>
    <source>
        <strain evidence="2">BB02</strain>
    </source>
</reference>
<dbReference type="OrthoDB" id="6071729at2759"/>
<name>A0A2C9LKS9_BIOGL</name>
<dbReference type="KEGG" id="bgt:106075808"/>
<dbReference type="EnsemblMetazoa" id="BGLB032229-RA">
    <property type="protein sequence ID" value="BGLB032229-PA"/>
    <property type="gene ID" value="BGLB032229"/>
</dbReference>
<evidence type="ECO:0000313" key="2">
    <source>
        <dbReference type="EnsemblMetazoa" id="BGLB032229-PA"/>
    </source>
</evidence>
<feature type="signal peptide" evidence="1">
    <location>
        <begin position="1"/>
        <end position="20"/>
    </location>
</feature>
<protein>
    <recommendedName>
        <fullName evidence="4">DUF19 domain-containing protein</fullName>
    </recommendedName>
</protein>
<dbReference type="VEuPathDB" id="VectorBase:BGLAX_034977"/>
<dbReference type="VEuPathDB" id="VectorBase:BGLB032229"/>
<organism evidence="2 3">
    <name type="scientific">Biomphalaria glabrata</name>
    <name type="common">Bloodfluke planorb</name>
    <name type="synonym">Freshwater snail</name>
    <dbReference type="NCBI Taxonomy" id="6526"/>
    <lineage>
        <taxon>Eukaryota</taxon>
        <taxon>Metazoa</taxon>
        <taxon>Spiralia</taxon>
        <taxon>Lophotrochozoa</taxon>
        <taxon>Mollusca</taxon>
        <taxon>Gastropoda</taxon>
        <taxon>Heterobranchia</taxon>
        <taxon>Euthyneura</taxon>
        <taxon>Panpulmonata</taxon>
        <taxon>Hygrophila</taxon>
        <taxon>Lymnaeoidea</taxon>
        <taxon>Planorbidae</taxon>
        <taxon>Biomphalaria</taxon>
    </lineage>
</organism>
<gene>
    <name evidence="2" type="primary">106075808</name>
</gene>
<proteinExistence type="predicted"/>
<keyword evidence="1" id="KW-0732">Signal</keyword>
<feature type="chain" id="PRO_5012519326" description="DUF19 domain-containing protein" evidence="1">
    <location>
        <begin position="21"/>
        <end position="239"/>
    </location>
</feature>
<evidence type="ECO:0000256" key="1">
    <source>
        <dbReference type="SAM" id="SignalP"/>
    </source>
</evidence>
<evidence type="ECO:0008006" key="4">
    <source>
        <dbReference type="Google" id="ProtNLM"/>
    </source>
</evidence>